<dbReference type="STRING" id="880071.Fleli_2902"/>
<dbReference type="PATRIC" id="fig|880071.3.peg.2894"/>
<evidence type="ECO:0000256" key="1">
    <source>
        <dbReference type="ARBA" id="ARBA00022679"/>
    </source>
</evidence>
<dbReference type="PANTHER" id="PTHR43792">
    <property type="entry name" value="GNAT FAMILY, PUTATIVE (AFU_ORTHOLOGUE AFUA_3G00765)-RELATED-RELATED"/>
    <property type="match status" value="1"/>
</dbReference>
<protein>
    <submittedName>
        <fullName evidence="5">Acetyltransferase, ribosomal protein N-acetylase</fullName>
    </submittedName>
</protein>
<dbReference type="SUPFAM" id="SSF55729">
    <property type="entry name" value="Acyl-CoA N-acyltransferases (Nat)"/>
    <property type="match status" value="1"/>
</dbReference>
<dbReference type="Pfam" id="PF13302">
    <property type="entry name" value="Acetyltransf_3"/>
    <property type="match status" value="1"/>
</dbReference>
<comment type="similarity">
    <text evidence="3">Belongs to the acetyltransferase family. RimJ subfamily.</text>
</comment>
<dbReference type="InterPro" id="IPR051531">
    <property type="entry name" value="N-acetyltransferase"/>
</dbReference>
<dbReference type="PANTHER" id="PTHR43792:SF8">
    <property type="entry name" value="[RIBOSOMAL PROTEIN US5]-ALANINE N-ACETYLTRANSFERASE"/>
    <property type="match status" value="1"/>
</dbReference>
<dbReference type="AlphaFoldDB" id="I4AMR7"/>
<dbReference type="EMBL" id="CP003345">
    <property type="protein sequence ID" value="AFM05252.1"/>
    <property type="molecule type" value="Genomic_DNA"/>
</dbReference>
<feature type="domain" description="N-acetyltransferase" evidence="4">
    <location>
        <begin position="41"/>
        <end position="182"/>
    </location>
</feature>
<sequence length="214" mass="25306">MYFYKVAGTLSIKKKYYIEIIYLSQLPFYMDNENIQLETERLILNSLSYKDIPKITAYLQNPKISENVINIPFPYSEKDAIFWINLGNQGRESKEVYNFAIRLKEDEKLNFIGAIGIRLDKKHNKAELGYWLGEPFWGKGFMSEATKRIIKFGFEILELNKINATHFLHNPASGKIMIKNKMIKEAEIKEHFKKGDIYLDIIQYRLTRKEYKNL</sequence>
<keyword evidence="2" id="KW-0012">Acyltransferase</keyword>
<proteinExistence type="inferred from homology"/>
<dbReference type="GO" id="GO:0016747">
    <property type="term" value="F:acyltransferase activity, transferring groups other than amino-acyl groups"/>
    <property type="evidence" value="ECO:0007669"/>
    <property type="project" value="InterPro"/>
</dbReference>
<gene>
    <name evidence="5" type="ordered locus">Fleli_2902</name>
</gene>
<name>I4AMR7_BERLS</name>
<keyword evidence="1 5" id="KW-0808">Transferase</keyword>
<dbReference type="GO" id="GO:0005840">
    <property type="term" value="C:ribosome"/>
    <property type="evidence" value="ECO:0007669"/>
    <property type="project" value="UniProtKB-KW"/>
</dbReference>
<dbReference type="KEGG" id="fli:Fleli_2902"/>
<reference evidence="6" key="1">
    <citation type="submission" date="2012-06" db="EMBL/GenBank/DDBJ databases">
        <title>The complete genome of Flexibacter litoralis DSM 6794.</title>
        <authorList>
            <person name="Lucas S."/>
            <person name="Copeland A."/>
            <person name="Lapidus A."/>
            <person name="Glavina del Rio T."/>
            <person name="Dalin E."/>
            <person name="Tice H."/>
            <person name="Bruce D."/>
            <person name="Goodwin L."/>
            <person name="Pitluck S."/>
            <person name="Peters L."/>
            <person name="Ovchinnikova G."/>
            <person name="Lu M."/>
            <person name="Kyrpides N."/>
            <person name="Mavromatis K."/>
            <person name="Ivanova N."/>
            <person name="Brettin T."/>
            <person name="Detter J.C."/>
            <person name="Han C."/>
            <person name="Larimer F."/>
            <person name="Land M."/>
            <person name="Hauser L."/>
            <person name="Markowitz V."/>
            <person name="Cheng J.-F."/>
            <person name="Hugenholtz P."/>
            <person name="Woyke T."/>
            <person name="Wu D."/>
            <person name="Spring S."/>
            <person name="Lang E."/>
            <person name="Kopitz M."/>
            <person name="Brambilla E."/>
            <person name="Klenk H.-P."/>
            <person name="Eisen J.A."/>
        </authorList>
    </citation>
    <scope>NUCLEOTIDE SEQUENCE [LARGE SCALE GENOMIC DNA]</scope>
    <source>
        <strain evidence="6">ATCC 23117 / DSM 6794 / NBRC 15988 / NCIMB 1366 / Sio-4</strain>
    </source>
</reference>
<keyword evidence="6" id="KW-1185">Reference proteome</keyword>
<dbReference type="eggNOG" id="COG1670">
    <property type="taxonomic scope" value="Bacteria"/>
</dbReference>
<organism evidence="5 6">
    <name type="scientific">Bernardetia litoralis (strain ATCC 23117 / DSM 6794 / NBRC 15988 / NCIMB 1366 / Fx l1 / Sio-4)</name>
    <name type="common">Flexibacter litoralis</name>
    <dbReference type="NCBI Taxonomy" id="880071"/>
    <lineage>
        <taxon>Bacteria</taxon>
        <taxon>Pseudomonadati</taxon>
        <taxon>Bacteroidota</taxon>
        <taxon>Cytophagia</taxon>
        <taxon>Cytophagales</taxon>
        <taxon>Bernardetiaceae</taxon>
        <taxon>Bernardetia</taxon>
    </lineage>
</organism>
<accession>I4AMR7</accession>
<evidence type="ECO:0000256" key="2">
    <source>
        <dbReference type="ARBA" id="ARBA00023315"/>
    </source>
</evidence>
<dbReference type="HOGENOM" id="CLU_013985_3_4_10"/>
<dbReference type="Proteomes" id="UP000006054">
    <property type="component" value="Chromosome"/>
</dbReference>
<dbReference type="Gene3D" id="3.40.630.30">
    <property type="match status" value="1"/>
</dbReference>
<evidence type="ECO:0000256" key="3">
    <source>
        <dbReference type="ARBA" id="ARBA00038502"/>
    </source>
</evidence>
<dbReference type="InterPro" id="IPR000182">
    <property type="entry name" value="GNAT_dom"/>
</dbReference>
<keyword evidence="5" id="KW-0689">Ribosomal protein</keyword>
<dbReference type="InterPro" id="IPR016181">
    <property type="entry name" value="Acyl_CoA_acyltransferase"/>
</dbReference>
<evidence type="ECO:0000313" key="6">
    <source>
        <dbReference type="Proteomes" id="UP000006054"/>
    </source>
</evidence>
<keyword evidence="5" id="KW-0687">Ribonucleoprotein</keyword>
<evidence type="ECO:0000313" key="5">
    <source>
        <dbReference type="EMBL" id="AFM05252.1"/>
    </source>
</evidence>
<evidence type="ECO:0000259" key="4">
    <source>
        <dbReference type="Pfam" id="PF13302"/>
    </source>
</evidence>